<keyword evidence="1" id="KW-1133">Transmembrane helix</keyword>
<proteinExistence type="predicted"/>
<keyword evidence="3" id="KW-1185">Reference proteome</keyword>
<dbReference type="EMBL" id="QWVS01000033">
    <property type="protein sequence ID" value="RID83525.1"/>
    <property type="molecule type" value="Genomic_DNA"/>
</dbReference>
<gene>
    <name evidence="2" type="ORF">D1953_15785</name>
</gene>
<reference evidence="2 3" key="1">
    <citation type="submission" date="2018-08" db="EMBL/GenBank/DDBJ databases">
        <title>Bacillus jemisoniae sp. nov., Bacillus chryseoplanitiae sp. nov., Bacillus resnikiae sp. nov., and Bacillus frankliniae sp. nov., isolated from Viking spacecraft and associated surfaces.</title>
        <authorList>
            <person name="Seuylemezian A."/>
            <person name="Vaishampayan P."/>
        </authorList>
    </citation>
    <scope>NUCLEOTIDE SEQUENCE [LARGE SCALE GENOMIC DNA]</scope>
    <source>
        <strain evidence="2 3">MA001</strain>
    </source>
</reference>
<dbReference type="RefSeq" id="WP_119118143.1">
    <property type="nucleotide sequence ID" value="NZ_QWVS01000033.1"/>
</dbReference>
<organism evidence="2 3">
    <name type="scientific">Peribacillus asahii</name>
    <dbReference type="NCBI Taxonomy" id="228899"/>
    <lineage>
        <taxon>Bacteria</taxon>
        <taxon>Bacillati</taxon>
        <taxon>Bacillota</taxon>
        <taxon>Bacilli</taxon>
        <taxon>Bacillales</taxon>
        <taxon>Bacillaceae</taxon>
        <taxon>Peribacillus</taxon>
    </lineage>
</organism>
<feature type="transmembrane region" description="Helical" evidence="1">
    <location>
        <begin position="6"/>
        <end position="30"/>
    </location>
</feature>
<keyword evidence="1" id="KW-0812">Transmembrane</keyword>
<protein>
    <submittedName>
        <fullName evidence="2">Uncharacterized protein</fullName>
    </submittedName>
</protein>
<evidence type="ECO:0000313" key="2">
    <source>
        <dbReference type="EMBL" id="RID83525.1"/>
    </source>
</evidence>
<dbReference type="Proteomes" id="UP000266016">
    <property type="component" value="Unassembled WGS sequence"/>
</dbReference>
<name>A0A398B136_9BACI</name>
<sequence>MALFFIDFLIVASLIIGITAVNGVLTNGIAEKLFGGKRHAHIYQHSQRIQTNWNQVGGNTEKTS</sequence>
<keyword evidence="1" id="KW-0472">Membrane</keyword>
<evidence type="ECO:0000313" key="3">
    <source>
        <dbReference type="Proteomes" id="UP000266016"/>
    </source>
</evidence>
<evidence type="ECO:0000256" key="1">
    <source>
        <dbReference type="SAM" id="Phobius"/>
    </source>
</evidence>
<accession>A0A398B136</accession>
<comment type="caution">
    <text evidence="2">The sequence shown here is derived from an EMBL/GenBank/DDBJ whole genome shotgun (WGS) entry which is preliminary data.</text>
</comment>
<dbReference type="AlphaFoldDB" id="A0A398B136"/>